<dbReference type="GO" id="GO:0003995">
    <property type="term" value="F:acyl-CoA dehydrogenase activity"/>
    <property type="evidence" value="ECO:0007669"/>
    <property type="project" value="InterPro"/>
</dbReference>
<dbReference type="Gene3D" id="1.10.540.10">
    <property type="entry name" value="Acyl-CoA dehydrogenase/oxidase, N-terminal domain"/>
    <property type="match status" value="1"/>
</dbReference>
<dbReference type="SUPFAM" id="SSF47203">
    <property type="entry name" value="Acyl-CoA dehydrogenase C-terminal domain-like"/>
    <property type="match status" value="1"/>
</dbReference>
<dbReference type="Pfam" id="PF02771">
    <property type="entry name" value="Acyl-CoA_dh_N"/>
    <property type="match status" value="1"/>
</dbReference>
<dbReference type="FunFam" id="1.20.140.10:FF:000001">
    <property type="entry name" value="Acyl-CoA dehydrogenase"/>
    <property type="match status" value="1"/>
</dbReference>
<dbReference type="GO" id="GO:0033539">
    <property type="term" value="P:fatty acid beta-oxidation using acyl-CoA dehydrogenase"/>
    <property type="evidence" value="ECO:0007669"/>
    <property type="project" value="TreeGrafter"/>
</dbReference>
<comment type="similarity">
    <text evidence="2">Belongs to the acyl-CoA dehydrogenase family.</text>
</comment>
<evidence type="ECO:0000259" key="8">
    <source>
        <dbReference type="Pfam" id="PF02770"/>
    </source>
</evidence>
<evidence type="ECO:0000256" key="2">
    <source>
        <dbReference type="ARBA" id="ARBA00009347"/>
    </source>
</evidence>
<dbReference type="GO" id="GO:0050660">
    <property type="term" value="F:flavin adenine dinucleotide binding"/>
    <property type="evidence" value="ECO:0007669"/>
    <property type="project" value="InterPro"/>
</dbReference>
<evidence type="ECO:0000256" key="5">
    <source>
        <dbReference type="ARBA" id="ARBA00022827"/>
    </source>
</evidence>
<dbReference type="GO" id="GO:0005737">
    <property type="term" value="C:cytoplasm"/>
    <property type="evidence" value="ECO:0007669"/>
    <property type="project" value="TreeGrafter"/>
</dbReference>
<dbReference type="Proteomes" id="UP000414233">
    <property type="component" value="Unassembled WGS sequence"/>
</dbReference>
<dbReference type="PANTHER" id="PTHR48083">
    <property type="entry name" value="MEDIUM-CHAIN SPECIFIC ACYL-COA DEHYDROGENASE, MITOCHONDRIAL-RELATED"/>
    <property type="match status" value="1"/>
</dbReference>
<dbReference type="InterPro" id="IPR013786">
    <property type="entry name" value="AcylCoA_DH/ox_N"/>
</dbReference>
<dbReference type="Gene3D" id="2.40.110.10">
    <property type="entry name" value="Butyryl-CoA Dehydrogenase, subunit A, domain 2"/>
    <property type="match status" value="1"/>
</dbReference>
<dbReference type="Pfam" id="PF02770">
    <property type="entry name" value="Acyl-CoA_dh_M"/>
    <property type="match status" value="1"/>
</dbReference>
<feature type="domain" description="Acyl-CoA dehydrogenase/oxidase N-terminal" evidence="9">
    <location>
        <begin position="48"/>
        <end position="122"/>
    </location>
</feature>
<evidence type="ECO:0000259" key="7">
    <source>
        <dbReference type="Pfam" id="PF00441"/>
    </source>
</evidence>
<keyword evidence="4" id="KW-0285">Flavoprotein</keyword>
<evidence type="ECO:0000256" key="3">
    <source>
        <dbReference type="ARBA" id="ARBA00019125"/>
    </source>
</evidence>
<dbReference type="InterPro" id="IPR006091">
    <property type="entry name" value="Acyl-CoA_Oxase/DH_mid-dom"/>
</dbReference>
<keyword evidence="11" id="KW-1185">Reference proteome</keyword>
<keyword evidence="5" id="KW-0274">FAD</keyword>
<dbReference type="AlphaFoldDB" id="A0A5E4UV01"/>
<gene>
    <name evidence="10" type="ORF">PTE30175_02204</name>
</gene>
<dbReference type="InterPro" id="IPR009075">
    <property type="entry name" value="AcylCo_DH/oxidase_C"/>
</dbReference>
<evidence type="ECO:0000313" key="10">
    <source>
        <dbReference type="EMBL" id="VVE03791.1"/>
    </source>
</evidence>
<protein>
    <recommendedName>
        <fullName evidence="3">Medium-chain specific acyl-CoA dehydrogenase, mitochondrial</fullName>
    </recommendedName>
</protein>
<evidence type="ECO:0000256" key="6">
    <source>
        <dbReference type="ARBA" id="ARBA00023002"/>
    </source>
</evidence>
<dbReference type="Gene3D" id="1.20.140.10">
    <property type="entry name" value="Butyryl-CoA Dehydrogenase, subunit A, domain 3"/>
    <property type="match status" value="1"/>
</dbReference>
<dbReference type="InterPro" id="IPR006089">
    <property type="entry name" value="Acyl-CoA_DH_CS"/>
</dbReference>
<name>A0A5E4UV01_9BURK</name>
<dbReference type="SUPFAM" id="SSF56645">
    <property type="entry name" value="Acyl-CoA dehydrogenase NM domain-like"/>
    <property type="match status" value="1"/>
</dbReference>
<dbReference type="InterPro" id="IPR009100">
    <property type="entry name" value="AcylCoA_DH/oxidase_NM_dom_sf"/>
</dbReference>
<evidence type="ECO:0000256" key="1">
    <source>
        <dbReference type="ARBA" id="ARBA00001974"/>
    </source>
</evidence>
<organism evidence="10 11">
    <name type="scientific">Pandoraea terrae</name>
    <dbReference type="NCBI Taxonomy" id="1537710"/>
    <lineage>
        <taxon>Bacteria</taxon>
        <taxon>Pseudomonadati</taxon>
        <taxon>Pseudomonadota</taxon>
        <taxon>Betaproteobacteria</taxon>
        <taxon>Burkholderiales</taxon>
        <taxon>Burkholderiaceae</taxon>
        <taxon>Pandoraea</taxon>
    </lineage>
</organism>
<dbReference type="PANTHER" id="PTHR48083:SF2">
    <property type="entry name" value="MEDIUM-CHAIN SPECIFIC ACYL-COA DEHYDROGENASE, MITOCHONDRIAL"/>
    <property type="match status" value="1"/>
</dbReference>
<keyword evidence="6" id="KW-0560">Oxidoreductase</keyword>
<dbReference type="PROSITE" id="PS00072">
    <property type="entry name" value="ACYL_COA_DH_1"/>
    <property type="match status" value="1"/>
</dbReference>
<reference evidence="10 11" key="1">
    <citation type="submission" date="2019-08" db="EMBL/GenBank/DDBJ databases">
        <authorList>
            <person name="Peeters C."/>
        </authorList>
    </citation>
    <scope>NUCLEOTIDE SEQUENCE [LARGE SCALE GENOMIC DNA]</scope>
    <source>
        <strain evidence="10 11">LMG 30175</strain>
    </source>
</reference>
<accession>A0A5E4UV01</accession>
<evidence type="ECO:0000313" key="11">
    <source>
        <dbReference type="Proteomes" id="UP000414233"/>
    </source>
</evidence>
<sequence>MNSWNGWDLPFFDERHGALKERLQEWMVVNEREEGVVEKLPLAEQCDHYVKQLAAMGFLELAVANPADPTAYLDVRSICLVREALSYRNALADFAFSMQGLGTAAIALFGTPAQRDRYLGPCRQGLSKPAIAITEPEGGSDVAATRTRAERRGDRYVLNGEKCWISNGGIANHYIILARTGEAEGAKGISAFIVDADTPGFRTGPNLDIIAPHPLSEVFLEDVEVAADQMLGQPGEGFKAAMATFDIFRSSVGAAAVGLGRRAIDETVHRMQNRMLFGKPMSENDMVRARVADMVTDLEAAALTVYRAGWLRDVRRVNVTREAAMAKLTGTEAGQRILDSAVQLFGATGLKIGNVIERMYRDIRPMRIYEGASEVQRIIIGRRTLATPQREGKAS</sequence>
<dbReference type="InterPro" id="IPR037069">
    <property type="entry name" value="AcylCoA_DH/ox_N_sf"/>
</dbReference>
<evidence type="ECO:0000256" key="4">
    <source>
        <dbReference type="ARBA" id="ARBA00022630"/>
    </source>
</evidence>
<evidence type="ECO:0000259" key="9">
    <source>
        <dbReference type="Pfam" id="PF02771"/>
    </source>
</evidence>
<proteinExistence type="inferred from homology"/>
<dbReference type="InterPro" id="IPR046373">
    <property type="entry name" value="Acyl-CoA_Oxase/DH_mid-dom_sf"/>
</dbReference>
<dbReference type="InterPro" id="IPR036250">
    <property type="entry name" value="AcylCo_DH-like_C"/>
</dbReference>
<dbReference type="FunFam" id="2.40.110.10:FF:000002">
    <property type="entry name" value="Acyl-CoA dehydrogenase fadE12"/>
    <property type="match status" value="1"/>
</dbReference>
<dbReference type="InterPro" id="IPR050741">
    <property type="entry name" value="Acyl-CoA_dehydrogenase"/>
</dbReference>
<dbReference type="Pfam" id="PF00441">
    <property type="entry name" value="Acyl-CoA_dh_1"/>
    <property type="match status" value="1"/>
</dbReference>
<dbReference type="RefSeq" id="WP_224788694.1">
    <property type="nucleotide sequence ID" value="NZ_CABPRZ010000007.1"/>
</dbReference>
<feature type="domain" description="Acyl-CoA dehydrogenase/oxidase C-terminal" evidence="7">
    <location>
        <begin position="235"/>
        <end position="384"/>
    </location>
</feature>
<dbReference type="CDD" id="cd00567">
    <property type="entry name" value="ACAD"/>
    <property type="match status" value="1"/>
</dbReference>
<feature type="domain" description="Acyl-CoA oxidase/dehydrogenase middle" evidence="8">
    <location>
        <begin position="130"/>
        <end position="223"/>
    </location>
</feature>
<comment type="cofactor">
    <cofactor evidence="1">
        <name>FAD</name>
        <dbReference type="ChEBI" id="CHEBI:57692"/>
    </cofactor>
</comment>
<dbReference type="EMBL" id="CABPRZ010000007">
    <property type="protein sequence ID" value="VVE03791.1"/>
    <property type="molecule type" value="Genomic_DNA"/>
</dbReference>